<accession>A0A2M7DAI3</accession>
<proteinExistence type="predicted"/>
<dbReference type="Gene3D" id="3.30.360.10">
    <property type="entry name" value="Dihydrodipicolinate Reductase, domain 2"/>
    <property type="match status" value="1"/>
</dbReference>
<reference evidence="2" key="1">
    <citation type="submission" date="2017-09" db="EMBL/GenBank/DDBJ databases">
        <title>Depth-based differentiation of microbial function through sediment-hosted aquifers and enrichment of novel symbionts in the deep terrestrial subsurface.</title>
        <authorList>
            <person name="Probst A.J."/>
            <person name="Ladd B."/>
            <person name="Jarett J.K."/>
            <person name="Geller-Mcgrath D.E."/>
            <person name="Sieber C.M.K."/>
            <person name="Emerson J.B."/>
            <person name="Anantharaman K."/>
            <person name="Thomas B.C."/>
            <person name="Malmstrom R."/>
            <person name="Stieglmeier M."/>
            <person name="Klingl A."/>
            <person name="Woyke T."/>
            <person name="Ryan C.M."/>
            <person name="Banfield J.F."/>
        </authorList>
    </citation>
    <scope>NUCLEOTIDE SEQUENCE [LARGE SCALE GENOMIC DNA]</scope>
</reference>
<protein>
    <recommendedName>
        <fullName evidence="3">Saccharopine dehydrogenase NADP binding domain-containing protein</fullName>
    </recommendedName>
</protein>
<sequence>MRVLILGKGRVAKAINYYLKKNKAISKIAFFSNEKQVKNFDILIGALAGEIGEESLKLALKYKKNLIDLTDLEPEFYLKKKKEIEKRGIIVIPGCGFCPGLVNLILGYELSKQKNVKEIEVKAGTLSSKKFFFPFLWCFEDLILEHRIPSWQIISGKKVKFPPFAGYQKEIFSGIEAETYFTESELEYFAKNYEIKNFKFRIIRPFGFFWFFQYLNNYGFLEKENLSKTKKILESKKEDNLTLAEIKVLAAGRKIIWQIKSFSKKGERLNSIQKITGLAP</sequence>
<evidence type="ECO:0008006" key="3">
    <source>
        <dbReference type="Google" id="ProtNLM"/>
    </source>
</evidence>
<evidence type="ECO:0000313" key="2">
    <source>
        <dbReference type="Proteomes" id="UP000229625"/>
    </source>
</evidence>
<dbReference type="EMBL" id="PETY01000030">
    <property type="protein sequence ID" value="PIV45485.1"/>
    <property type="molecule type" value="Genomic_DNA"/>
</dbReference>
<feature type="non-terminal residue" evidence="1">
    <location>
        <position position="280"/>
    </location>
</feature>
<dbReference type="AlphaFoldDB" id="A0A2M7DAI3"/>
<name>A0A2M7DAI3_9BACT</name>
<evidence type="ECO:0000313" key="1">
    <source>
        <dbReference type="EMBL" id="PIV45485.1"/>
    </source>
</evidence>
<dbReference type="Proteomes" id="UP000229625">
    <property type="component" value="Unassembled WGS sequence"/>
</dbReference>
<gene>
    <name evidence="1" type="ORF">COS24_02030</name>
</gene>
<comment type="caution">
    <text evidence="1">The sequence shown here is derived from an EMBL/GenBank/DDBJ whole genome shotgun (WGS) entry which is preliminary data.</text>
</comment>
<dbReference type="SUPFAM" id="SSF55347">
    <property type="entry name" value="Glyceraldehyde-3-phosphate dehydrogenase-like, C-terminal domain"/>
    <property type="match status" value="1"/>
</dbReference>
<organism evidence="1 2">
    <name type="scientific">Candidatus Nealsonbacteria bacterium CG02_land_8_20_14_3_00_34_20</name>
    <dbReference type="NCBI Taxonomy" id="1974698"/>
    <lineage>
        <taxon>Bacteria</taxon>
        <taxon>Candidatus Nealsoniibacteriota</taxon>
    </lineage>
</organism>